<feature type="compositionally biased region" description="Low complexity" evidence="1">
    <location>
        <begin position="390"/>
        <end position="423"/>
    </location>
</feature>
<feature type="compositionally biased region" description="Polar residues" evidence="1">
    <location>
        <begin position="283"/>
        <end position="317"/>
    </location>
</feature>
<feature type="compositionally biased region" description="Pro residues" evidence="1">
    <location>
        <begin position="31"/>
        <end position="44"/>
    </location>
</feature>
<feature type="region of interest" description="Disordered" evidence="1">
    <location>
        <begin position="1"/>
        <end position="44"/>
    </location>
</feature>
<evidence type="ECO:0000313" key="2">
    <source>
        <dbReference type="EMBL" id="SCV66936.1"/>
    </source>
</evidence>
<gene>
    <name evidence="2" type="ORF">BQ2448_5582</name>
</gene>
<dbReference type="AlphaFoldDB" id="A0A238F762"/>
<dbReference type="OrthoDB" id="270970at2759"/>
<reference evidence="3" key="1">
    <citation type="submission" date="2016-09" db="EMBL/GenBank/DDBJ databases">
        <authorList>
            <person name="Jeantristanb JTB J.-T."/>
            <person name="Ricardo R."/>
        </authorList>
    </citation>
    <scope>NUCLEOTIDE SEQUENCE [LARGE SCALE GENOMIC DNA]</scope>
</reference>
<evidence type="ECO:0000256" key="1">
    <source>
        <dbReference type="SAM" id="MobiDB-lite"/>
    </source>
</evidence>
<proteinExistence type="predicted"/>
<accession>A0A238F762</accession>
<protein>
    <submittedName>
        <fullName evidence="2">BQ2448_5582 protein</fullName>
    </submittedName>
</protein>
<organism evidence="2 3">
    <name type="scientific">Microbotryum intermedium</name>
    <dbReference type="NCBI Taxonomy" id="269621"/>
    <lineage>
        <taxon>Eukaryota</taxon>
        <taxon>Fungi</taxon>
        <taxon>Dikarya</taxon>
        <taxon>Basidiomycota</taxon>
        <taxon>Pucciniomycotina</taxon>
        <taxon>Microbotryomycetes</taxon>
        <taxon>Microbotryales</taxon>
        <taxon>Microbotryaceae</taxon>
        <taxon>Microbotryum</taxon>
    </lineage>
</organism>
<feature type="compositionally biased region" description="Low complexity" evidence="1">
    <location>
        <begin position="156"/>
        <end position="171"/>
    </location>
</feature>
<dbReference type="EMBL" id="FMSP01000001">
    <property type="protein sequence ID" value="SCV66936.1"/>
    <property type="molecule type" value="Genomic_DNA"/>
</dbReference>
<feature type="compositionally biased region" description="Basic and acidic residues" evidence="1">
    <location>
        <begin position="365"/>
        <end position="375"/>
    </location>
</feature>
<feature type="compositionally biased region" description="Low complexity" evidence="1">
    <location>
        <begin position="619"/>
        <end position="640"/>
    </location>
</feature>
<name>A0A238F762_9BASI</name>
<evidence type="ECO:0000313" key="3">
    <source>
        <dbReference type="Proteomes" id="UP000198372"/>
    </source>
</evidence>
<feature type="compositionally biased region" description="Basic and acidic residues" evidence="1">
    <location>
        <begin position="717"/>
        <end position="738"/>
    </location>
</feature>
<feature type="region of interest" description="Disordered" evidence="1">
    <location>
        <begin position="204"/>
        <end position="376"/>
    </location>
</feature>
<feature type="compositionally biased region" description="Polar residues" evidence="1">
    <location>
        <begin position="215"/>
        <end position="240"/>
    </location>
</feature>
<feature type="region of interest" description="Disordered" evidence="1">
    <location>
        <begin position="153"/>
        <end position="189"/>
    </location>
</feature>
<dbReference type="STRING" id="269621.A0A238F762"/>
<keyword evidence="3" id="KW-1185">Reference proteome</keyword>
<feature type="region of interest" description="Disordered" evidence="1">
    <location>
        <begin position="390"/>
        <end position="645"/>
    </location>
</feature>
<feature type="compositionally biased region" description="Low complexity" evidence="1">
    <location>
        <begin position="529"/>
        <end position="574"/>
    </location>
</feature>
<feature type="compositionally biased region" description="Polar residues" evidence="1">
    <location>
        <begin position="468"/>
        <end position="506"/>
    </location>
</feature>
<feature type="region of interest" description="Disordered" evidence="1">
    <location>
        <begin position="717"/>
        <end position="749"/>
    </location>
</feature>
<feature type="compositionally biased region" description="Basic and acidic residues" evidence="1">
    <location>
        <begin position="584"/>
        <end position="593"/>
    </location>
</feature>
<sequence>MSWLQPAHHAPSGNTLDLVNRPTPLVDSLPEAPPPLPELLAGPPPPPAVRKREVGQLIVVVLRVWDEEFRFVVHAAETTKTPSEPLLVKIRDRSSGRGGDDQLVGQGQVSVVDSKTWVRNKDTGTYEFDDWVQLQKDRKFAGEVFLEMNSNSATVPSTRPASTAVASTTPTHLSSLQRQPSRLDPSTRLQPGYLVAHPVLQRPAGRFEPIPRPSKFSQQEPVQQTGAPQSITFNRPSNASEDAASAMTFSRAPGSGVIPARNNVPSSLTPGLGPQSHVASGPQVESYSQHPPTLVGQMSSLSISEQLPQQISASSSCRPLPSPPGATSFAYPDRQSYGSDAVGTEVGVNQPPHDRHPQLSPSLESRGKVVSDHIPQHPQSYAGLQHQMPQYQHAHQLQHQHQAQSQQFQQQLQQKQHDQQQQQLEPSQYRRAIQQQHQQLHREHLQHYQHMYQPSYTPSDHPEHAHSDPQSTRWMSDASPTHRNSDANSPFYFASSSRLNSAQFRASPSPIPSPGSSSTEPPPRPPKTPYNAPSPAASASPVASPELVVAPPRHGSLPLDSSSTSTSRMSSLDLNTNAGASPTKPKDKGKQKAEPVPSPSPPSPSPSLPTITKSLNLPSSSTASTSSATGSSASPSTSKSRTIDPVMLAEQARSLFRFQQEQEDARLAALLAEEARVAQDQVRKEKAIEDEEVVRKMLEEEEKMRVQEEKRNELMAREWEERERMEKEERERKDEELAFKLGSGGSWED</sequence>
<dbReference type="Proteomes" id="UP000198372">
    <property type="component" value="Unassembled WGS sequence"/>
</dbReference>
<feature type="compositionally biased region" description="Pro residues" evidence="1">
    <location>
        <begin position="596"/>
        <end position="607"/>
    </location>
</feature>